<feature type="compositionally biased region" description="Polar residues" evidence="1">
    <location>
        <begin position="22"/>
        <end position="31"/>
    </location>
</feature>
<comment type="caution">
    <text evidence="2">The sequence shown here is derived from an EMBL/GenBank/DDBJ whole genome shotgun (WGS) entry which is preliminary data.</text>
</comment>
<feature type="compositionally biased region" description="Basic and acidic residues" evidence="1">
    <location>
        <begin position="11"/>
        <end position="21"/>
    </location>
</feature>
<sequence>MRIFLGGGPRSFEHWTDDKNDTFTGTPSPNFRATNGRIFDPEGCNVHQVHLHGGSSMESGFETRTLRARSRVLTTRQPRQNSFRSSAL</sequence>
<feature type="region of interest" description="Disordered" evidence="1">
    <location>
        <begin position="1"/>
        <end position="31"/>
    </location>
</feature>
<dbReference type="AlphaFoldDB" id="A0A4Y2CZ20"/>
<protein>
    <submittedName>
        <fullName evidence="2">Uncharacterized protein</fullName>
    </submittedName>
</protein>
<evidence type="ECO:0000313" key="2">
    <source>
        <dbReference type="EMBL" id="GBM09731.1"/>
    </source>
</evidence>
<proteinExistence type="predicted"/>
<evidence type="ECO:0000313" key="3">
    <source>
        <dbReference type="Proteomes" id="UP000499080"/>
    </source>
</evidence>
<dbReference type="EMBL" id="BGPR01000275">
    <property type="protein sequence ID" value="GBM09731.1"/>
    <property type="molecule type" value="Genomic_DNA"/>
</dbReference>
<dbReference type="Proteomes" id="UP000499080">
    <property type="component" value="Unassembled WGS sequence"/>
</dbReference>
<evidence type="ECO:0000256" key="1">
    <source>
        <dbReference type="SAM" id="MobiDB-lite"/>
    </source>
</evidence>
<reference evidence="2 3" key="1">
    <citation type="journal article" date="2019" name="Sci. Rep.">
        <title>Orb-weaving spider Araneus ventricosus genome elucidates the spidroin gene catalogue.</title>
        <authorList>
            <person name="Kono N."/>
            <person name="Nakamura H."/>
            <person name="Ohtoshi R."/>
            <person name="Moran D.A.P."/>
            <person name="Shinohara A."/>
            <person name="Yoshida Y."/>
            <person name="Fujiwara M."/>
            <person name="Mori M."/>
            <person name="Tomita M."/>
            <person name="Arakawa K."/>
        </authorList>
    </citation>
    <scope>NUCLEOTIDE SEQUENCE [LARGE SCALE GENOMIC DNA]</scope>
</reference>
<organism evidence="2 3">
    <name type="scientific">Araneus ventricosus</name>
    <name type="common">Orbweaver spider</name>
    <name type="synonym">Epeira ventricosa</name>
    <dbReference type="NCBI Taxonomy" id="182803"/>
    <lineage>
        <taxon>Eukaryota</taxon>
        <taxon>Metazoa</taxon>
        <taxon>Ecdysozoa</taxon>
        <taxon>Arthropoda</taxon>
        <taxon>Chelicerata</taxon>
        <taxon>Arachnida</taxon>
        <taxon>Araneae</taxon>
        <taxon>Araneomorphae</taxon>
        <taxon>Entelegynae</taxon>
        <taxon>Araneoidea</taxon>
        <taxon>Araneidae</taxon>
        <taxon>Araneus</taxon>
    </lineage>
</organism>
<keyword evidence="3" id="KW-1185">Reference proteome</keyword>
<accession>A0A4Y2CZ20</accession>
<name>A0A4Y2CZ20_ARAVE</name>
<gene>
    <name evidence="2" type="ORF">AVEN_101783_1</name>
</gene>